<protein>
    <submittedName>
        <fullName evidence="8">Polysulfide reductase</fullName>
    </submittedName>
</protein>
<comment type="subcellular location">
    <subcellularLocation>
        <location evidence="1">Cell membrane</location>
        <topology evidence="1">Multi-pass membrane protein</topology>
    </subcellularLocation>
</comment>
<dbReference type="EMBL" id="CP003108">
    <property type="protein sequence ID" value="AET67342.1"/>
    <property type="molecule type" value="Genomic_DNA"/>
</dbReference>
<name>G7W5W6_DESOD</name>
<proteinExistence type="inferred from homology"/>
<evidence type="ECO:0000256" key="2">
    <source>
        <dbReference type="ARBA" id="ARBA00008929"/>
    </source>
</evidence>
<feature type="transmembrane region" description="Helical" evidence="7">
    <location>
        <begin position="198"/>
        <end position="220"/>
    </location>
</feature>
<dbReference type="AlphaFoldDB" id="G7W5W6"/>
<keyword evidence="4 7" id="KW-0812">Transmembrane</keyword>
<dbReference type="PANTHER" id="PTHR43044">
    <property type="match status" value="1"/>
</dbReference>
<dbReference type="STRING" id="768706.Desor_1702"/>
<keyword evidence="9" id="KW-1185">Reference proteome</keyword>
<keyword evidence="3" id="KW-1003">Cell membrane</keyword>
<dbReference type="Pfam" id="PF03916">
    <property type="entry name" value="NrfD"/>
    <property type="match status" value="1"/>
</dbReference>
<evidence type="ECO:0000313" key="9">
    <source>
        <dbReference type="Proteomes" id="UP000006346"/>
    </source>
</evidence>
<organism evidence="8 9">
    <name type="scientific">Desulfosporosinus orientis (strain ATCC 19365 / DSM 765 / NCIMB 8382 / VKM B-1628 / Singapore I)</name>
    <name type="common">Desulfotomaculum orientis</name>
    <dbReference type="NCBI Taxonomy" id="768706"/>
    <lineage>
        <taxon>Bacteria</taxon>
        <taxon>Bacillati</taxon>
        <taxon>Bacillota</taxon>
        <taxon>Clostridia</taxon>
        <taxon>Eubacteriales</taxon>
        <taxon>Desulfitobacteriaceae</taxon>
        <taxon>Desulfosporosinus</taxon>
    </lineage>
</organism>
<feature type="transmembrane region" description="Helical" evidence="7">
    <location>
        <begin position="51"/>
        <end position="74"/>
    </location>
</feature>
<evidence type="ECO:0000256" key="7">
    <source>
        <dbReference type="SAM" id="Phobius"/>
    </source>
</evidence>
<gene>
    <name evidence="8" type="ordered locus">Desor_1702</name>
</gene>
<dbReference type="PATRIC" id="fig|768706.3.peg.1698"/>
<reference evidence="8 9" key="2">
    <citation type="journal article" date="2012" name="J. Bacteriol.">
        <title>Complete genome sequences of Desulfosporosinus orientis DSM765T, Desulfosporosinus youngiae DSM17734T, Desulfosporosinus meridiei DSM13257T, and Desulfosporosinus acidiphilus DSM22704T.</title>
        <authorList>
            <person name="Pester M."/>
            <person name="Brambilla E."/>
            <person name="Alazard D."/>
            <person name="Rattei T."/>
            <person name="Weinmaier T."/>
            <person name="Han J."/>
            <person name="Lucas S."/>
            <person name="Lapidus A."/>
            <person name="Cheng J.F."/>
            <person name="Goodwin L."/>
            <person name="Pitluck S."/>
            <person name="Peters L."/>
            <person name="Ovchinnikova G."/>
            <person name="Teshima H."/>
            <person name="Detter J.C."/>
            <person name="Han C.S."/>
            <person name="Tapia R."/>
            <person name="Land M.L."/>
            <person name="Hauser L."/>
            <person name="Kyrpides N.C."/>
            <person name="Ivanova N.N."/>
            <person name="Pagani I."/>
            <person name="Huntmann M."/>
            <person name="Wei C.L."/>
            <person name="Davenport K.W."/>
            <person name="Daligault H."/>
            <person name="Chain P.S."/>
            <person name="Chen A."/>
            <person name="Mavromatis K."/>
            <person name="Markowitz V."/>
            <person name="Szeto E."/>
            <person name="Mikhailova N."/>
            <person name="Pati A."/>
            <person name="Wagner M."/>
            <person name="Woyke T."/>
            <person name="Ollivier B."/>
            <person name="Klenk H.P."/>
            <person name="Spring S."/>
            <person name="Loy A."/>
        </authorList>
    </citation>
    <scope>NUCLEOTIDE SEQUENCE [LARGE SCALE GENOMIC DNA]</scope>
    <source>
        <strain evidence="9">ATCC 19365 / DSM 765 / NCIMB 8382 / VKM B-1628</strain>
    </source>
</reference>
<dbReference type="OrthoDB" id="9768846at2"/>
<dbReference type="NCBIfam" id="NF045798">
    <property type="entry name" value="DsrP"/>
    <property type="match status" value="1"/>
</dbReference>
<accession>G7W5W6</accession>
<dbReference type="Proteomes" id="UP000006346">
    <property type="component" value="Chromosome"/>
</dbReference>
<sequence length="385" mass="42734">MFEKALTGSKRYWTWICILLAVIAVGVLAYFRQFNQGLGLTGMSRDVSWGLYIAQFTFLVGVAASAVMLVTPYYLHDFKRFGKMVILGEFLAIGAVIMCILFIFVDVGQPMRILNVLLYPQLHSVMFYDMCVLCGYLAINLVVGWTTLGAEKKGTPPPKWVKPIIYLSIPWAFSIHTVTAFLYAGLPGRHFWTSAIMAARFLASAFAAGPALLIILALIVRKVSKFDPDPGVGAIQSLVKIIRYAMIANVFFYICEVFTAFYSNSPDEMAPFKYVFVGIDGHNSLVPFMWTAAILAFVGIALLIFPTRKNPVLLPIALLSIFIANWIDKGIVLILAGFVPNSFERVTEYFPTMNELAIVVGIYAIGALIVTVLYKIAISVREQNI</sequence>
<dbReference type="InterPro" id="IPR005614">
    <property type="entry name" value="NrfD-like"/>
</dbReference>
<keyword evidence="5 7" id="KW-1133">Transmembrane helix</keyword>
<keyword evidence="6 7" id="KW-0472">Membrane</keyword>
<feature type="transmembrane region" description="Helical" evidence="7">
    <location>
        <begin position="241"/>
        <end position="264"/>
    </location>
</feature>
<evidence type="ECO:0000256" key="5">
    <source>
        <dbReference type="ARBA" id="ARBA00022989"/>
    </source>
</evidence>
<dbReference type="KEGG" id="dor:Desor_1702"/>
<feature type="transmembrane region" description="Helical" evidence="7">
    <location>
        <begin position="312"/>
        <end position="336"/>
    </location>
</feature>
<feature type="transmembrane region" description="Helical" evidence="7">
    <location>
        <begin position="284"/>
        <end position="305"/>
    </location>
</feature>
<evidence type="ECO:0000256" key="1">
    <source>
        <dbReference type="ARBA" id="ARBA00004651"/>
    </source>
</evidence>
<evidence type="ECO:0000256" key="3">
    <source>
        <dbReference type="ARBA" id="ARBA00022475"/>
    </source>
</evidence>
<evidence type="ECO:0000313" key="8">
    <source>
        <dbReference type="EMBL" id="AET67342.1"/>
    </source>
</evidence>
<dbReference type="GO" id="GO:0005886">
    <property type="term" value="C:plasma membrane"/>
    <property type="evidence" value="ECO:0007669"/>
    <property type="project" value="UniProtKB-SubCell"/>
</dbReference>
<feature type="transmembrane region" description="Helical" evidence="7">
    <location>
        <begin position="86"/>
        <end position="105"/>
    </location>
</feature>
<dbReference type="InterPro" id="IPR054823">
    <property type="entry name" value="DsrP-like"/>
</dbReference>
<feature type="transmembrane region" description="Helical" evidence="7">
    <location>
        <begin position="125"/>
        <end position="143"/>
    </location>
</feature>
<dbReference type="eggNOG" id="COG5557">
    <property type="taxonomic scope" value="Bacteria"/>
</dbReference>
<feature type="transmembrane region" description="Helical" evidence="7">
    <location>
        <begin position="164"/>
        <end position="186"/>
    </location>
</feature>
<dbReference type="PANTHER" id="PTHR43044:SF2">
    <property type="entry name" value="POLYSULPHIDE REDUCTASE NRFD"/>
    <property type="match status" value="1"/>
</dbReference>
<feature type="transmembrane region" description="Helical" evidence="7">
    <location>
        <begin position="356"/>
        <end position="377"/>
    </location>
</feature>
<dbReference type="HOGENOM" id="CLU_045348_4_0_9"/>
<feature type="transmembrane region" description="Helical" evidence="7">
    <location>
        <begin position="12"/>
        <end position="31"/>
    </location>
</feature>
<dbReference type="RefSeq" id="WP_014184161.1">
    <property type="nucleotide sequence ID" value="NC_016584.1"/>
</dbReference>
<evidence type="ECO:0000256" key="6">
    <source>
        <dbReference type="ARBA" id="ARBA00023136"/>
    </source>
</evidence>
<comment type="similarity">
    <text evidence="2">Belongs to the NrfD family.</text>
</comment>
<evidence type="ECO:0000256" key="4">
    <source>
        <dbReference type="ARBA" id="ARBA00022692"/>
    </source>
</evidence>
<reference evidence="9" key="1">
    <citation type="submission" date="2011-11" db="EMBL/GenBank/DDBJ databases">
        <title>Complete sequence of Desulfosporosinus orientis DSM 765.</title>
        <authorList>
            <person name="Lucas S."/>
            <person name="Han J."/>
            <person name="Lapidus A."/>
            <person name="Cheng J.-F."/>
            <person name="Goodwin L."/>
            <person name="Pitluck S."/>
            <person name="Peters L."/>
            <person name="Ovchinnikova G."/>
            <person name="Teshima H."/>
            <person name="Detter J.C."/>
            <person name="Han C."/>
            <person name="Tapia R."/>
            <person name="Land M."/>
            <person name="Hauser L."/>
            <person name="Kyrpides N."/>
            <person name="Ivanova N."/>
            <person name="Pagani I."/>
            <person name="Pester M."/>
            <person name="Spring S."/>
            <person name="Ollivier B."/>
            <person name="Rattei T."/>
            <person name="Klenk H.-P."/>
            <person name="Wagner M."/>
            <person name="Loy A."/>
            <person name="Woyke T."/>
        </authorList>
    </citation>
    <scope>NUCLEOTIDE SEQUENCE [LARGE SCALE GENOMIC DNA]</scope>
    <source>
        <strain evidence="9">ATCC 19365 / DSM 765 / NCIMB 8382 / VKM B-1628</strain>
    </source>
</reference>
<dbReference type="Gene3D" id="1.20.1630.10">
    <property type="entry name" value="Formate dehydrogenase/DMSO reductase domain"/>
    <property type="match status" value="1"/>
</dbReference>